<feature type="binding site" evidence="2">
    <location>
        <begin position="222"/>
        <end position="229"/>
    </location>
    <ligand>
        <name>ATP</name>
        <dbReference type="ChEBI" id="CHEBI:30616"/>
    </ligand>
</feature>
<dbReference type="Proteomes" id="UP000198929">
    <property type="component" value="Unassembled WGS sequence"/>
</dbReference>
<feature type="domain" description="Fido" evidence="4">
    <location>
        <begin position="137"/>
        <end position="284"/>
    </location>
</feature>
<keyword evidence="6" id="KW-1185">Reference proteome</keyword>
<organism evidence="5 6">
    <name type="scientific">Corynebacterium cystitidis DSM 20524</name>
    <dbReference type="NCBI Taxonomy" id="1121357"/>
    <lineage>
        <taxon>Bacteria</taxon>
        <taxon>Bacillati</taxon>
        <taxon>Actinomycetota</taxon>
        <taxon>Actinomycetes</taxon>
        <taxon>Mycobacteriales</taxon>
        <taxon>Corynebacteriaceae</taxon>
        <taxon>Corynebacterium</taxon>
    </lineage>
</organism>
<dbReference type="STRING" id="1121357.SAMN05661109_02764"/>
<sequence>MAHIQQQWVPRDGPGIGRKARLGGQYLAYVPEPLEESKFTFSTALSLRAANLERKLIQLRHNEGAVGVEGVFRFLMRSEAISSSRIEGLAPAADKVAIEELKGQNTANGGNRPAQLVARNVTILRQHVTALADKEFIEPDDIIALNTRLLALDSRAGFRAVQNWTGGDGSSPINADFVPPPANKVADLMTDLLKYASGALHGGLIQAGIVHAQFETIHPFEDGNGRIGRALIQLILIRRGLLRSPSLPVSLVLGTWSDRYVRGLTAYREEGSGGVEEWLTVFFDAVEQAIVLSEEISTEVTSIKQRWIEEINTFREGRGKRKLRIDSTEYRLIDYLPAMPAVDAPFVAKALGVSGVAAGSALQALESAGIVRKRSIGKRATAYVASDLIDVLTWADRRMASTQFDTAVSPPQGRAVPQPPSG</sequence>
<dbReference type="PROSITE" id="PS51459">
    <property type="entry name" value="FIDO"/>
    <property type="match status" value="1"/>
</dbReference>
<gene>
    <name evidence="5" type="ORF">SAMN05661109_02764</name>
</gene>
<feature type="active site" evidence="1">
    <location>
        <position position="218"/>
    </location>
</feature>
<evidence type="ECO:0000313" key="5">
    <source>
        <dbReference type="EMBL" id="SES33932.1"/>
    </source>
</evidence>
<dbReference type="AlphaFoldDB" id="A0A1H9WJ01"/>
<dbReference type="InterPro" id="IPR003812">
    <property type="entry name" value="Fido"/>
</dbReference>
<name>A0A1H9WJ01_9CORY</name>
<dbReference type="SUPFAM" id="SSF140931">
    <property type="entry name" value="Fic-like"/>
    <property type="match status" value="1"/>
</dbReference>
<dbReference type="Gene3D" id="1.10.3290.10">
    <property type="entry name" value="Fido-like domain"/>
    <property type="match status" value="1"/>
</dbReference>
<dbReference type="InterPro" id="IPR040198">
    <property type="entry name" value="Fido_containing"/>
</dbReference>
<protein>
    <submittedName>
        <fullName evidence="5">Fic family protein</fullName>
    </submittedName>
</protein>
<dbReference type="RefSeq" id="WP_092261067.1">
    <property type="nucleotide sequence ID" value="NZ_CP047199.1"/>
</dbReference>
<proteinExistence type="predicted"/>
<dbReference type="InterPro" id="IPR036597">
    <property type="entry name" value="Fido-like_dom_sf"/>
</dbReference>
<evidence type="ECO:0000259" key="4">
    <source>
        <dbReference type="PROSITE" id="PS51459"/>
    </source>
</evidence>
<dbReference type="GO" id="GO:0005524">
    <property type="term" value="F:ATP binding"/>
    <property type="evidence" value="ECO:0007669"/>
    <property type="project" value="UniProtKB-KW"/>
</dbReference>
<evidence type="ECO:0000256" key="1">
    <source>
        <dbReference type="PIRSR" id="PIRSR640198-1"/>
    </source>
</evidence>
<keyword evidence="2" id="KW-0547">Nucleotide-binding</keyword>
<evidence type="ECO:0000256" key="2">
    <source>
        <dbReference type="PIRSR" id="PIRSR640198-2"/>
    </source>
</evidence>
<dbReference type="PANTHER" id="PTHR13504:SF38">
    <property type="entry name" value="FIDO DOMAIN-CONTAINING PROTEIN"/>
    <property type="match status" value="1"/>
</dbReference>
<feature type="region of interest" description="Disordered" evidence="3">
    <location>
        <begin position="403"/>
        <end position="422"/>
    </location>
</feature>
<evidence type="ECO:0000313" key="6">
    <source>
        <dbReference type="Proteomes" id="UP000198929"/>
    </source>
</evidence>
<dbReference type="EMBL" id="FOGQ01000024">
    <property type="protein sequence ID" value="SES33932.1"/>
    <property type="molecule type" value="Genomic_DNA"/>
</dbReference>
<accession>A0A1H9WJ01</accession>
<evidence type="ECO:0000256" key="3">
    <source>
        <dbReference type="SAM" id="MobiDB-lite"/>
    </source>
</evidence>
<keyword evidence="2" id="KW-0067">ATP-binding</keyword>
<dbReference type="Pfam" id="PF02661">
    <property type="entry name" value="Fic"/>
    <property type="match status" value="1"/>
</dbReference>
<reference evidence="6" key="1">
    <citation type="submission" date="2016-10" db="EMBL/GenBank/DDBJ databases">
        <authorList>
            <person name="Varghese N."/>
            <person name="Submissions S."/>
        </authorList>
    </citation>
    <scope>NUCLEOTIDE SEQUENCE [LARGE SCALE GENOMIC DNA]</scope>
    <source>
        <strain evidence="6">DSM 20524</strain>
    </source>
</reference>
<dbReference type="PANTHER" id="PTHR13504">
    <property type="entry name" value="FIDO DOMAIN-CONTAINING PROTEIN DDB_G0283145"/>
    <property type="match status" value="1"/>
</dbReference>